<reference evidence="5 6" key="1">
    <citation type="submission" date="2024-10" db="EMBL/GenBank/DDBJ databases">
        <authorList>
            <person name="Riesco R."/>
        </authorList>
    </citation>
    <scope>NUCLEOTIDE SEQUENCE [LARGE SCALE GENOMIC DNA]</scope>
    <source>
        <strain evidence="4 5">NCIMB 15448</strain>
        <strain evidence="3 6">NCIMB 15450</strain>
    </source>
</reference>
<sequence length="439" mass="46205">MRSGLALAMSVGVTLAVATGCSSDTSNSSDESTPATVSPLPGNLYNQTNFAANNDKYEAKYVFPDLVNGWGIAIRPKGAGGHFWVGAGGYSFEFVGDVSKSPDEALRPIHQDGLTTVSVPNADSDSSDATIGKTTGVIFNPAPITSDVFAVRDQPVDVDGVQQQLTGSARFIFATDSGSISAWTEQTPDGQIVRRNGPAKEVFNGKDQGMAFFGIAIAPGNGETLLAADFGDDPQIRQFDKNWQLVPTQGYANPFATGEGGKAKPGDPAPFNVTTIGDRVFVTYAKTMEPEDAPGSGKFDAGEEDSFDKDQEAEAKDLPAKGKVAEFDASGKLVRVIEDEDRLNAPWGVAIAPEGFGPLSGKLLVANFAGAGRILAFDDSTGKFVDYVRDTDGNILAIEGIWGLLFGNGESLGDANALYFTAGPDEEKDGIFGVLRTKE</sequence>
<protein>
    <submittedName>
        <fullName evidence="3">TIGR03118 family protein</fullName>
    </submittedName>
</protein>
<evidence type="ECO:0000313" key="3">
    <source>
        <dbReference type="EMBL" id="MFH5227287.1"/>
    </source>
</evidence>
<evidence type="ECO:0000313" key="6">
    <source>
        <dbReference type="Proteomes" id="UP001609219"/>
    </source>
</evidence>
<evidence type="ECO:0000256" key="1">
    <source>
        <dbReference type="SAM" id="MobiDB-lite"/>
    </source>
</evidence>
<gene>
    <name evidence="4" type="ORF">ACHIPV_01460</name>
    <name evidence="3" type="ORF">ACHIRB_01610</name>
</gene>
<evidence type="ECO:0000256" key="2">
    <source>
        <dbReference type="SAM" id="SignalP"/>
    </source>
</evidence>
<dbReference type="Proteomes" id="UP001609176">
    <property type="component" value="Unassembled WGS sequence"/>
</dbReference>
<feature type="chain" id="PRO_5045033558" evidence="2">
    <location>
        <begin position="19"/>
        <end position="439"/>
    </location>
</feature>
<accession>A0ABW7JX29</accession>
<dbReference type="EMBL" id="JBIMSN010000003">
    <property type="protein sequence ID" value="MFH5227287.1"/>
    <property type="molecule type" value="Genomic_DNA"/>
</dbReference>
<dbReference type="InterPro" id="IPR017549">
    <property type="entry name" value="APMV_L690"/>
</dbReference>
<comment type="caution">
    <text evidence="3">The sequence shown here is derived from an EMBL/GenBank/DDBJ whole genome shotgun (WGS) entry which is preliminary data.</text>
</comment>
<dbReference type="NCBIfam" id="TIGR03118">
    <property type="entry name" value="PEPCTERM_chp_1"/>
    <property type="match status" value="1"/>
</dbReference>
<dbReference type="RefSeq" id="WP_233528963.1">
    <property type="nucleotide sequence ID" value="NZ_JBIMSN010000003.1"/>
</dbReference>
<dbReference type="PROSITE" id="PS51257">
    <property type="entry name" value="PROKAR_LIPOPROTEIN"/>
    <property type="match status" value="1"/>
</dbReference>
<keyword evidence="6" id="KW-1185">Reference proteome</keyword>
<dbReference type="EMBL" id="JBIMSP010000001">
    <property type="protein sequence ID" value="MFH5240547.1"/>
    <property type="molecule type" value="Genomic_DNA"/>
</dbReference>
<evidence type="ECO:0000313" key="4">
    <source>
        <dbReference type="EMBL" id="MFH5240547.1"/>
    </source>
</evidence>
<proteinExistence type="predicted"/>
<feature type="region of interest" description="Disordered" evidence="1">
    <location>
        <begin position="289"/>
        <end position="315"/>
    </location>
</feature>
<evidence type="ECO:0000313" key="5">
    <source>
        <dbReference type="Proteomes" id="UP001609176"/>
    </source>
</evidence>
<dbReference type="Proteomes" id="UP001609219">
    <property type="component" value="Unassembled WGS sequence"/>
</dbReference>
<dbReference type="SUPFAM" id="SSF75011">
    <property type="entry name" value="3-carboxy-cis,cis-mucoante lactonizing enzyme"/>
    <property type="match status" value="1"/>
</dbReference>
<organism evidence="3 6">
    <name type="scientific">Antrihabitans spumae</name>
    <dbReference type="NCBI Taxonomy" id="3373370"/>
    <lineage>
        <taxon>Bacteria</taxon>
        <taxon>Bacillati</taxon>
        <taxon>Actinomycetota</taxon>
        <taxon>Actinomycetes</taxon>
        <taxon>Mycobacteriales</taxon>
        <taxon>Nocardiaceae</taxon>
        <taxon>Antrihabitans</taxon>
    </lineage>
</organism>
<feature type="signal peptide" evidence="2">
    <location>
        <begin position="1"/>
        <end position="18"/>
    </location>
</feature>
<keyword evidence="2" id="KW-0732">Signal</keyword>
<name>A0ABW7JX29_9NOCA</name>